<keyword evidence="1" id="KW-1133">Transmembrane helix</keyword>
<reference evidence="2 3" key="1">
    <citation type="submission" date="2019-11" db="EMBL/GenBank/DDBJ databases">
        <title>Escherichia alba sp. nov. isolated from the gut of plastic-eating superworms Zophobas atratus.</title>
        <authorList>
            <person name="Yang Y."/>
        </authorList>
    </citation>
    <scope>NUCLEOTIDE SEQUENCE [LARGE SCALE GENOMIC DNA]</scope>
    <source>
        <strain evidence="3">BIT-B35</strain>
    </source>
</reference>
<dbReference type="EMBL" id="WMJZ01000084">
    <property type="protein sequence ID" value="MTH48925.1"/>
    <property type="molecule type" value="Genomic_DNA"/>
</dbReference>
<keyword evidence="1" id="KW-0472">Membrane</keyword>
<comment type="caution">
    <text evidence="2">The sequence shown here is derived from an EMBL/GenBank/DDBJ whole genome shotgun (WGS) entry which is preliminary data.</text>
</comment>
<dbReference type="RefSeq" id="WP_155110271.1">
    <property type="nucleotide sequence ID" value="NZ_WMJZ01000084.1"/>
</dbReference>
<proteinExistence type="predicted"/>
<evidence type="ECO:0000256" key="1">
    <source>
        <dbReference type="SAM" id="Phobius"/>
    </source>
</evidence>
<dbReference type="AlphaFoldDB" id="A0A6L6IRS6"/>
<dbReference type="OrthoDB" id="6485698at2"/>
<protein>
    <submittedName>
        <fullName evidence="2">Uncharacterized protein</fullName>
    </submittedName>
</protein>
<gene>
    <name evidence="2" type="ORF">GJV78_22425</name>
</gene>
<evidence type="ECO:0000313" key="3">
    <source>
        <dbReference type="Proteomes" id="UP000477739"/>
    </source>
</evidence>
<sequence>MENRSDNVTESDDLPLRLLRQTLASWRFILLFIAPPMAWTLLTVAPGPARALIALWCGAAGFGCWRLWLDARYFALIDEQNNRRAGEALAEIWQREQLASLSLTQRQQGALRQLRRTMYATAALWLTWLAMLWLS</sequence>
<dbReference type="Proteomes" id="UP000477739">
    <property type="component" value="Unassembled WGS sequence"/>
</dbReference>
<evidence type="ECO:0000313" key="2">
    <source>
        <dbReference type="EMBL" id="MTH48925.1"/>
    </source>
</evidence>
<accession>A0A6L6IRS6</accession>
<organism evidence="2 3">
    <name type="scientific">Intestinirhabdus alba</name>
    <dbReference type="NCBI Taxonomy" id="2899544"/>
    <lineage>
        <taxon>Bacteria</taxon>
        <taxon>Pseudomonadati</taxon>
        <taxon>Pseudomonadota</taxon>
        <taxon>Gammaproteobacteria</taxon>
        <taxon>Enterobacterales</taxon>
        <taxon>Enterobacteriaceae</taxon>
        <taxon>Intestinirhabdus</taxon>
    </lineage>
</organism>
<keyword evidence="1" id="KW-0812">Transmembrane</keyword>
<feature type="transmembrane region" description="Helical" evidence="1">
    <location>
        <begin position="26"/>
        <end position="45"/>
    </location>
</feature>
<keyword evidence="3" id="KW-1185">Reference proteome</keyword>
<name>A0A6L6IRS6_9ENTR</name>
<feature type="transmembrane region" description="Helical" evidence="1">
    <location>
        <begin position="51"/>
        <end position="69"/>
    </location>
</feature>
<feature type="transmembrane region" description="Helical" evidence="1">
    <location>
        <begin position="117"/>
        <end position="134"/>
    </location>
</feature>